<dbReference type="InterPro" id="IPR028082">
    <property type="entry name" value="Peripla_BP_I"/>
</dbReference>
<dbReference type="Pfam" id="PF13377">
    <property type="entry name" value="Peripla_BP_3"/>
    <property type="match status" value="1"/>
</dbReference>
<dbReference type="PANTHER" id="PTHR30146">
    <property type="entry name" value="LACI-RELATED TRANSCRIPTIONAL REPRESSOR"/>
    <property type="match status" value="1"/>
</dbReference>
<proteinExistence type="predicted"/>
<keyword evidence="1" id="KW-0805">Transcription regulation</keyword>
<evidence type="ECO:0000259" key="4">
    <source>
        <dbReference type="PROSITE" id="PS50932"/>
    </source>
</evidence>
<dbReference type="CDD" id="cd01392">
    <property type="entry name" value="HTH_LacI"/>
    <property type="match status" value="1"/>
</dbReference>
<keyword evidence="6" id="KW-1185">Reference proteome</keyword>
<reference evidence="5 6" key="1">
    <citation type="journal article" date="2019" name="Int. J. Syst. Evol. Microbiol.">
        <title>The Global Catalogue of Microorganisms (GCM) 10K type strain sequencing project: providing services to taxonomists for standard genome sequencing and annotation.</title>
        <authorList>
            <consortium name="The Broad Institute Genomics Platform"/>
            <consortium name="The Broad Institute Genome Sequencing Center for Infectious Disease"/>
            <person name="Wu L."/>
            <person name="Ma J."/>
        </authorList>
    </citation>
    <scope>NUCLEOTIDE SEQUENCE [LARGE SCALE GENOMIC DNA]</scope>
    <source>
        <strain evidence="5 6">JCM 16013</strain>
    </source>
</reference>
<gene>
    <name evidence="5" type="ORF">GCM10009838_27730</name>
</gene>
<evidence type="ECO:0000313" key="6">
    <source>
        <dbReference type="Proteomes" id="UP001499854"/>
    </source>
</evidence>
<evidence type="ECO:0000256" key="3">
    <source>
        <dbReference type="ARBA" id="ARBA00023163"/>
    </source>
</evidence>
<dbReference type="SMART" id="SM00354">
    <property type="entry name" value="HTH_LACI"/>
    <property type="match status" value="1"/>
</dbReference>
<dbReference type="InterPro" id="IPR000843">
    <property type="entry name" value="HTH_LacI"/>
</dbReference>
<dbReference type="SUPFAM" id="SSF53822">
    <property type="entry name" value="Periplasmic binding protein-like I"/>
    <property type="match status" value="1"/>
</dbReference>
<accession>A0ABN2RFG4</accession>
<dbReference type="GO" id="GO:0003677">
    <property type="term" value="F:DNA binding"/>
    <property type="evidence" value="ECO:0007669"/>
    <property type="project" value="UniProtKB-KW"/>
</dbReference>
<protein>
    <submittedName>
        <fullName evidence="5">LacI family DNA-binding transcriptional regulator</fullName>
    </submittedName>
</protein>
<dbReference type="Proteomes" id="UP001499854">
    <property type="component" value="Unassembled WGS sequence"/>
</dbReference>
<keyword evidence="3" id="KW-0804">Transcription</keyword>
<evidence type="ECO:0000256" key="1">
    <source>
        <dbReference type="ARBA" id="ARBA00023015"/>
    </source>
</evidence>
<evidence type="ECO:0000313" key="5">
    <source>
        <dbReference type="EMBL" id="GAA1967830.1"/>
    </source>
</evidence>
<dbReference type="PANTHER" id="PTHR30146:SF153">
    <property type="entry name" value="LACTOSE OPERON REPRESSOR"/>
    <property type="match status" value="1"/>
</dbReference>
<dbReference type="Gene3D" id="1.10.260.40">
    <property type="entry name" value="lambda repressor-like DNA-binding domains"/>
    <property type="match status" value="1"/>
</dbReference>
<comment type="caution">
    <text evidence="5">The sequence shown here is derived from an EMBL/GenBank/DDBJ whole genome shotgun (WGS) entry which is preliminary data.</text>
</comment>
<feature type="domain" description="HTH lacI-type" evidence="4">
    <location>
        <begin position="1"/>
        <end position="58"/>
    </location>
</feature>
<dbReference type="EMBL" id="BAAAQM010000013">
    <property type="protein sequence ID" value="GAA1967830.1"/>
    <property type="molecule type" value="Genomic_DNA"/>
</dbReference>
<dbReference type="Gene3D" id="3.40.50.2300">
    <property type="match status" value="2"/>
</dbReference>
<dbReference type="SUPFAM" id="SSF47413">
    <property type="entry name" value="lambda repressor-like DNA-binding domains"/>
    <property type="match status" value="1"/>
</dbReference>
<dbReference type="PROSITE" id="PS50932">
    <property type="entry name" value="HTH_LACI_2"/>
    <property type="match status" value="1"/>
</dbReference>
<dbReference type="Pfam" id="PF00356">
    <property type="entry name" value="LacI"/>
    <property type="match status" value="1"/>
</dbReference>
<dbReference type="InterPro" id="IPR046335">
    <property type="entry name" value="LacI/GalR-like_sensor"/>
</dbReference>
<organism evidence="5 6">
    <name type="scientific">Catenulispora subtropica</name>
    <dbReference type="NCBI Taxonomy" id="450798"/>
    <lineage>
        <taxon>Bacteria</taxon>
        <taxon>Bacillati</taxon>
        <taxon>Actinomycetota</taxon>
        <taxon>Actinomycetes</taxon>
        <taxon>Catenulisporales</taxon>
        <taxon>Catenulisporaceae</taxon>
        <taxon>Catenulispora</taxon>
    </lineage>
</organism>
<sequence length="328" mass="35058">MTQIARAAGVPVPVVSKVLNGRSDVSPPVREAITARLREAGYTVADPGPAPASSGLVDLVVPGVEGTWANVVLTGVQDTLSRTGQDVVVVVARQDEPERHDWVQRLVQRGSKDAILALVTPAPAQDRRLAAAGIQLVALDPHQPLSNGTPTIGATNWTGGRQAAEHLLALGHTRIAVIGGVPHHRYSQARIDGFRSVFAAYGLPDDPDLVRHGNWTREGAARETAALLDLPQPPTAVFACSDHMALGVFDAAAERGLRIPHDLSVTGFDDLPEGRWLSPALTTVRQPVREMAGLATDTLLRLRAGEPLQSARVELETRLIERGSTMRR</sequence>
<keyword evidence="2 5" id="KW-0238">DNA-binding</keyword>
<evidence type="ECO:0000256" key="2">
    <source>
        <dbReference type="ARBA" id="ARBA00023125"/>
    </source>
</evidence>
<dbReference type="InterPro" id="IPR010982">
    <property type="entry name" value="Lambda_DNA-bd_dom_sf"/>
</dbReference>
<name>A0ABN2RFG4_9ACTN</name>